<reference evidence="1 2" key="1">
    <citation type="submission" date="2006-11" db="EMBL/GenBank/DDBJ databases">
        <authorList>
            <person name="Giovannoni S."/>
            <person name="Vergin K."/>
            <person name="Ferriera S."/>
            <person name="Johnson J."/>
            <person name="Kravitz S."/>
            <person name="Beeson K."/>
            <person name="Sutton G."/>
            <person name="Rogers Y.-H."/>
            <person name="Friedman R."/>
            <person name="Frazier M."/>
            <person name="Venter J.C."/>
        </authorList>
    </citation>
    <scope>NUCLEOTIDE SEQUENCE [LARGE SCALE GENOMIC DNA]</scope>
    <source>
        <strain evidence="1 2">HTCC2181</strain>
    </source>
</reference>
<proteinExistence type="predicted"/>
<dbReference type="GO" id="GO:0005737">
    <property type="term" value="C:cytoplasm"/>
    <property type="evidence" value="ECO:0007669"/>
    <property type="project" value="TreeGrafter"/>
</dbReference>
<dbReference type="OrthoDB" id="9785826at2"/>
<protein>
    <recommendedName>
        <fullName evidence="3">Short-chain dehydrogenase</fullName>
    </recommendedName>
</protein>
<gene>
    <name evidence="1" type="ORF">MB2181_00905</name>
</gene>
<dbReference type="Proteomes" id="UP000054262">
    <property type="component" value="Unassembled WGS sequence"/>
</dbReference>
<dbReference type="PANTHER" id="PTHR43544">
    <property type="entry name" value="SHORT-CHAIN DEHYDROGENASE/REDUCTASE"/>
    <property type="match status" value="1"/>
</dbReference>
<comment type="caution">
    <text evidence="1">The sequence shown here is derived from an EMBL/GenBank/DDBJ whole genome shotgun (WGS) entry which is preliminary data.</text>
</comment>
<dbReference type="GO" id="GO:0016491">
    <property type="term" value="F:oxidoreductase activity"/>
    <property type="evidence" value="ECO:0007669"/>
    <property type="project" value="TreeGrafter"/>
</dbReference>
<accession>A0P4X8</accession>
<dbReference type="InterPro" id="IPR036291">
    <property type="entry name" value="NAD(P)-bd_dom_sf"/>
</dbReference>
<dbReference type="AlphaFoldDB" id="A0P4X8"/>
<evidence type="ECO:0008006" key="3">
    <source>
        <dbReference type="Google" id="ProtNLM"/>
    </source>
</evidence>
<dbReference type="InterPro" id="IPR051468">
    <property type="entry name" value="Fungal_SecMetab_SDRs"/>
</dbReference>
<dbReference type="PANTHER" id="PTHR43544:SF12">
    <property type="entry name" value="NAD(P)-BINDING ROSSMANN-FOLD SUPERFAMILY PROTEIN"/>
    <property type="match status" value="1"/>
</dbReference>
<organism evidence="1 2">
    <name type="scientific">Methylophilales bacterium HTCC2181</name>
    <dbReference type="NCBI Taxonomy" id="383631"/>
    <lineage>
        <taxon>Bacteria</taxon>
        <taxon>Pseudomonadati</taxon>
        <taxon>Pseudomonadota</taxon>
        <taxon>Betaproteobacteria</taxon>
        <taxon>Nitrosomonadales</taxon>
        <taxon>OM43 clade</taxon>
    </lineage>
</organism>
<dbReference type="InterPro" id="IPR002347">
    <property type="entry name" value="SDR_fam"/>
</dbReference>
<keyword evidence="2" id="KW-1185">Reference proteome</keyword>
<dbReference type="Pfam" id="PF00106">
    <property type="entry name" value="adh_short"/>
    <property type="match status" value="1"/>
</dbReference>
<dbReference type="Gene3D" id="3.40.50.720">
    <property type="entry name" value="NAD(P)-binding Rossmann-like Domain"/>
    <property type="match status" value="1"/>
</dbReference>
<evidence type="ECO:0000313" key="1">
    <source>
        <dbReference type="EMBL" id="EAV46588.1"/>
    </source>
</evidence>
<dbReference type="SUPFAM" id="SSF51735">
    <property type="entry name" value="NAD(P)-binding Rossmann-fold domains"/>
    <property type="match status" value="1"/>
</dbReference>
<name>A0P4X8_9PROT</name>
<dbReference type="EMBL" id="AAUX01000001">
    <property type="protein sequence ID" value="EAV46588.1"/>
    <property type="molecule type" value="Genomic_DNA"/>
</dbReference>
<sequence length="237" mass="26704">MKKNILIVGASGSIGHEFTKHYDLERNVEKIFALSRRNKDFDSKKIHPVIFDYNKDETFEDLIDALNNQPINTIIIATGLLHNKDVSPEKSVNNISVLGLNQLFHVNVFGPMLLIKKLLPLIKQSTLVKIIFLTARVGSITDNKLGGWYSYRSSKAALNMMIRTLSIELQRIKKENIVIGMHPGTVDSNLSKPFLKNVNHQILSPKESVAHMVKVIHRIKPEDSGNCFDIKGNVIDP</sequence>
<evidence type="ECO:0000313" key="2">
    <source>
        <dbReference type="Proteomes" id="UP000054262"/>
    </source>
</evidence>